<dbReference type="Gene3D" id="3.10.20.310">
    <property type="entry name" value="membrane protein fhac"/>
    <property type="match status" value="5"/>
</dbReference>
<evidence type="ECO:0000256" key="6">
    <source>
        <dbReference type="ARBA" id="ARBA00023136"/>
    </source>
</evidence>
<comment type="caution">
    <text evidence="11">The sequence shown here is derived from an EMBL/GenBank/DDBJ whole genome shotgun (WGS) entry which is preliminary data.</text>
</comment>
<evidence type="ECO:0000256" key="3">
    <source>
        <dbReference type="ARBA" id="ARBA00022692"/>
    </source>
</evidence>
<dbReference type="InterPro" id="IPR000184">
    <property type="entry name" value="Bac_surfAg_D15"/>
</dbReference>
<dbReference type="EMBL" id="JAASRN010000002">
    <property type="protein sequence ID" value="NIK73838.1"/>
    <property type="molecule type" value="Genomic_DNA"/>
</dbReference>
<evidence type="ECO:0000313" key="11">
    <source>
        <dbReference type="EMBL" id="NIK73838.1"/>
    </source>
</evidence>
<feature type="chain" id="PRO_5032695933" description="Outer membrane protein assembly factor BamA" evidence="9">
    <location>
        <begin position="24"/>
        <end position="827"/>
    </location>
</feature>
<keyword evidence="4 9" id="KW-0732">Signal</keyword>
<organism evidence="11 12">
    <name type="scientific">Thermonema lapsum</name>
    <dbReference type="NCBI Taxonomy" id="28195"/>
    <lineage>
        <taxon>Bacteria</taxon>
        <taxon>Pseudomonadati</taxon>
        <taxon>Bacteroidota</taxon>
        <taxon>Cytophagia</taxon>
        <taxon>Cytophagales</taxon>
        <taxon>Thermonemataceae</taxon>
        <taxon>Thermonema</taxon>
    </lineage>
</organism>
<dbReference type="Pfam" id="PF01103">
    <property type="entry name" value="Omp85"/>
    <property type="match status" value="1"/>
</dbReference>
<keyword evidence="5" id="KW-0677">Repeat</keyword>
<evidence type="ECO:0000256" key="7">
    <source>
        <dbReference type="ARBA" id="ARBA00023237"/>
    </source>
</evidence>
<feature type="signal peptide" evidence="9">
    <location>
        <begin position="1"/>
        <end position="23"/>
    </location>
</feature>
<keyword evidence="6" id="KW-0472">Membrane</keyword>
<feature type="domain" description="POTRA" evidence="10">
    <location>
        <begin position="362"/>
        <end position="437"/>
    </location>
</feature>
<dbReference type="RefSeq" id="WP_166919101.1">
    <property type="nucleotide sequence ID" value="NZ_JAASRN010000002.1"/>
</dbReference>
<evidence type="ECO:0000259" key="10">
    <source>
        <dbReference type="PROSITE" id="PS51779"/>
    </source>
</evidence>
<keyword evidence="12" id="KW-1185">Reference proteome</keyword>
<dbReference type="NCBIfam" id="TIGR03303">
    <property type="entry name" value="OM_YaeT"/>
    <property type="match status" value="1"/>
</dbReference>
<dbReference type="AlphaFoldDB" id="A0A846MQC2"/>
<protein>
    <recommendedName>
        <fullName evidence="8">Outer membrane protein assembly factor BamA</fullName>
    </recommendedName>
</protein>
<evidence type="ECO:0000313" key="12">
    <source>
        <dbReference type="Proteomes" id="UP000537126"/>
    </source>
</evidence>
<dbReference type="PANTHER" id="PTHR12815:SF47">
    <property type="entry name" value="TRANSLOCATION AND ASSEMBLY MODULE SUBUNIT TAMA"/>
    <property type="match status" value="1"/>
</dbReference>
<dbReference type="GO" id="GO:0071709">
    <property type="term" value="P:membrane assembly"/>
    <property type="evidence" value="ECO:0007669"/>
    <property type="project" value="InterPro"/>
</dbReference>
<keyword evidence="7" id="KW-0998">Cell outer membrane</keyword>
<dbReference type="InterPro" id="IPR034746">
    <property type="entry name" value="POTRA"/>
</dbReference>
<evidence type="ECO:0000256" key="5">
    <source>
        <dbReference type="ARBA" id="ARBA00022737"/>
    </source>
</evidence>
<dbReference type="PROSITE" id="PS51779">
    <property type="entry name" value="POTRA"/>
    <property type="match status" value="3"/>
</dbReference>
<evidence type="ECO:0000256" key="4">
    <source>
        <dbReference type="ARBA" id="ARBA00022729"/>
    </source>
</evidence>
<feature type="domain" description="POTRA" evidence="10">
    <location>
        <begin position="276"/>
        <end position="359"/>
    </location>
</feature>
<dbReference type="InterPro" id="IPR039910">
    <property type="entry name" value="D15-like"/>
</dbReference>
<dbReference type="Pfam" id="PF07244">
    <property type="entry name" value="POTRA"/>
    <property type="match status" value="4"/>
</dbReference>
<dbReference type="PANTHER" id="PTHR12815">
    <property type="entry name" value="SORTING AND ASSEMBLY MACHINERY SAMM50 PROTEIN FAMILY MEMBER"/>
    <property type="match status" value="1"/>
</dbReference>
<dbReference type="GO" id="GO:0009279">
    <property type="term" value="C:cell outer membrane"/>
    <property type="evidence" value="ECO:0007669"/>
    <property type="project" value="UniProtKB-UniRule"/>
</dbReference>
<dbReference type="Gene3D" id="2.40.160.50">
    <property type="entry name" value="membrane protein fhac: a member of the omp85/tpsb transporter family"/>
    <property type="match status" value="1"/>
</dbReference>
<name>A0A846MQC2_9BACT</name>
<keyword evidence="3" id="KW-0812">Transmembrane</keyword>
<reference evidence="11 12" key="1">
    <citation type="submission" date="2020-03" db="EMBL/GenBank/DDBJ databases">
        <title>Genomic Encyclopedia of Type Strains, Phase IV (KMG-IV): sequencing the most valuable type-strain genomes for metagenomic binning, comparative biology and taxonomic classification.</title>
        <authorList>
            <person name="Goeker M."/>
        </authorList>
    </citation>
    <scope>NUCLEOTIDE SEQUENCE [LARGE SCALE GENOMIC DNA]</scope>
    <source>
        <strain evidence="11 12">DSM 5718</strain>
    </source>
</reference>
<sequence length="827" mass="93358">MQRFLKSFRVVVCFLWLSGLAHAQNRSGEYVIAGINISGIKFLDSNALLNMAGLKVGDTLEIPSTRTATAIRKLWETGLFGDVEITATKFEGNKVYLNLYLQERPRVSRIQFEGVKKGDADKLQDKIKAIKGKIISDPLVKNALITVEKYYKDKGFYAVKVNATQPKDTLLSNSVILKLKVERGKKVKADEIIFEGNQAVSDKRLHRRMKIKEKRFPRIFTSSKFVPKKYKEDKERIIKLYGKEGYRDAQILEDCVYFVKPNRVNIYMKLHEGPQYHYRNITWKGNFVYSDEYLSQVLGIKKGDIYDREELDKRLNFSLTEQDISSLYMDNGYLFFRITPVETKVEGDSIDIEMRIYEGPQATINSIFINGNTRTSDHVILREIRTIPGRKFSRREIIRTNQALSQLGYFDPEKIQIEPVPHLETGTVDINYTVEEKPSDQLELSGGWGGGIGFVGTVGVVFNNFSLRKAGKLSNWRPVPAGDGQQLALRIQANGRAFQTYSLTFTEPWLGGKKPNAFSVNLSHSVQRNVFRNRVLGGLQVTSATMSLGRRLNFPDDYFVLSNALSFRQYTIDNYNAGLGYNNGVSRSITFSTTLARNSIDNPTFPRTGSNISLSVTMTPPFSLFDNIEGRANYDALSPQERFRWIEYHKWMLDASFFTPIVGKLVLNTRAHFGFLQTYSKEKEVGPFERFILGGSGLSGFNFLLGSDIIALRGYKDRSIVPFSTGVNAGTGGTVFSKYVMELRYPLSLNPAATIFVLSFVEAGNNWADFGRFNPFNVYRSAGIGARVLMPAFGMIGIDYAVGFDEVRGDPGANGGQFHFTIGQQIR</sequence>
<dbReference type="PIRSF" id="PIRSF006076">
    <property type="entry name" value="OM_assembly_OMP85"/>
    <property type="match status" value="1"/>
</dbReference>
<dbReference type="Proteomes" id="UP000537126">
    <property type="component" value="Unassembled WGS sequence"/>
</dbReference>
<evidence type="ECO:0000256" key="8">
    <source>
        <dbReference type="NCBIfam" id="TIGR03303"/>
    </source>
</evidence>
<evidence type="ECO:0000256" key="2">
    <source>
        <dbReference type="ARBA" id="ARBA00022452"/>
    </source>
</evidence>
<feature type="domain" description="POTRA" evidence="10">
    <location>
        <begin position="30"/>
        <end position="104"/>
    </location>
</feature>
<keyword evidence="2" id="KW-1134">Transmembrane beta strand</keyword>
<comment type="subcellular location">
    <subcellularLocation>
        <location evidence="1">Membrane</location>
    </subcellularLocation>
</comment>
<dbReference type="InterPro" id="IPR023707">
    <property type="entry name" value="OM_assembly_BamA"/>
</dbReference>
<evidence type="ECO:0000256" key="9">
    <source>
        <dbReference type="SAM" id="SignalP"/>
    </source>
</evidence>
<dbReference type="InterPro" id="IPR010827">
    <property type="entry name" value="BamA/TamA_POTRA"/>
</dbReference>
<evidence type="ECO:0000256" key="1">
    <source>
        <dbReference type="ARBA" id="ARBA00004370"/>
    </source>
</evidence>
<accession>A0A846MQC2</accession>
<proteinExistence type="predicted"/>
<gene>
    <name evidence="11" type="ORF">FHS56_001351</name>
</gene>